<dbReference type="PANTHER" id="PTHR46656:SF3">
    <property type="entry name" value="PUTATIVE-RELATED"/>
    <property type="match status" value="1"/>
</dbReference>
<comment type="caution">
    <text evidence="3">The sequence shown here is derived from an EMBL/GenBank/DDBJ whole genome shotgun (WGS) entry which is preliminary data.</text>
</comment>
<dbReference type="CDD" id="cd03801">
    <property type="entry name" value="GT4_PimA-like"/>
    <property type="match status" value="1"/>
</dbReference>
<evidence type="ECO:0000313" key="3">
    <source>
        <dbReference type="EMBL" id="GEO98938.1"/>
    </source>
</evidence>
<dbReference type="GO" id="GO:0016757">
    <property type="term" value="F:glycosyltransferase activity"/>
    <property type="evidence" value="ECO:0007669"/>
    <property type="project" value="InterPro"/>
</dbReference>
<dbReference type="SUPFAM" id="SSF53756">
    <property type="entry name" value="UDP-Glycosyltransferase/glycogen phosphorylase"/>
    <property type="match status" value="1"/>
</dbReference>
<proteinExistence type="predicted"/>
<dbReference type="RefSeq" id="WP_147077796.1">
    <property type="nucleotide sequence ID" value="NZ_BJZT01000013.1"/>
</dbReference>
<dbReference type="Pfam" id="PF00535">
    <property type="entry name" value="Glycos_transf_2"/>
    <property type="match status" value="1"/>
</dbReference>
<evidence type="ECO:0000313" key="4">
    <source>
        <dbReference type="Proteomes" id="UP000321258"/>
    </source>
</evidence>
<dbReference type="InterPro" id="IPR001296">
    <property type="entry name" value="Glyco_trans_1"/>
</dbReference>
<dbReference type="AlphaFoldDB" id="A0A512IMQ7"/>
<dbReference type="Gene3D" id="3.90.550.10">
    <property type="entry name" value="Spore Coat Polysaccharide Biosynthesis Protein SpsA, Chain A"/>
    <property type="match status" value="1"/>
</dbReference>
<dbReference type="Pfam" id="PF00534">
    <property type="entry name" value="Glycos_transf_1"/>
    <property type="match status" value="1"/>
</dbReference>
<evidence type="ECO:0000259" key="2">
    <source>
        <dbReference type="Pfam" id="PF00535"/>
    </source>
</evidence>
<reference evidence="3 4" key="1">
    <citation type="submission" date="2019-07" db="EMBL/GenBank/DDBJ databases">
        <title>Whole genome shotgun sequence of Methylobacterium haplocladii NBRC 107714.</title>
        <authorList>
            <person name="Hosoyama A."/>
            <person name="Uohara A."/>
            <person name="Ohji S."/>
            <person name="Ichikawa N."/>
        </authorList>
    </citation>
    <scope>NUCLEOTIDE SEQUENCE [LARGE SCALE GENOMIC DNA]</scope>
    <source>
        <strain evidence="3 4">NBRC 107714</strain>
    </source>
</reference>
<gene>
    <name evidence="3" type="ORF">MHA02_13260</name>
</gene>
<dbReference type="OrthoDB" id="9783791at2"/>
<feature type="domain" description="Glycosyltransferase 2-like" evidence="2">
    <location>
        <begin position="352"/>
        <end position="527"/>
    </location>
</feature>
<evidence type="ECO:0008006" key="5">
    <source>
        <dbReference type="Google" id="ProtNLM"/>
    </source>
</evidence>
<dbReference type="EMBL" id="BJZT01000013">
    <property type="protein sequence ID" value="GEO98938.1"/>
    <property type="molecule type" value="Genomic_DNA"/>
</dbReference>
<organism evidence="3 4">
    <name type="scientific">Methylobacterium haplocladii</name>
    <dbReference type="NCBI Taxonomy" id="1176176"/>
    <lineage>
        <taxon>Bacteria</taxon>
        <taxon>Pseudomonadati</taxon>
        <taxon>Pseudomonadota</taxon>
        <taxon>Alphaproteobacteria</taxon>
        <taxon>Hyphomicrobiales</taxon>
        <taxon>Methylobacteriaceae</taxon>
        <taxon>Methylobacterium</taxon>
    </lineage>
</organism>
<name>A0A512IMQ7_9HYPH</name>
<feature type="domain" description="Glycosyl transferase family 1" evidence="1">
    <location>
        <begin position="1083"/>
        <end position="1201"/>
    </location>
</feature>
<protein>
    <recommendedName>
        <fullName evidence="5">Glycosyltransferase 2-like domain-containing protein</fullName>
    </recommendedName>
</protein>
<dbReference type="PANTHER" id="PTHR46656">
    <property type="entry name" value="PUTATIVE-RELATED"/>
    <property type="match status" value="1"/>
</dbReference>
<keyword evidence="4" id="KW-1185">Reference proteome</keyword>
<dbReference type="Gene3D" id="3.40.50.2000">
    <property type="entry name" value="Glycogen Phosphorylase B"/>
    <property type="match status" value="1"/>
</dbReference>
<evidence type="ECO:0000259" key="1">
    <source>
        <dbReference type="Pfam" id="PF00534"/>
    </source>
</evidence>
<dbReference type="SUPFAM" id="SSF53448">
    <property type="entry name" value="Nucleotide-diphospho-sugar transferases"/>
    <property type="match status" value="2"/>
</dbReference>
<sequence length="1278" mass="139554">MIGRLLPFGAKRRERRERLRERRLVAQSGLFNAGWYLSRNPDVAASGQDPLDHFLRHGAREGRPAGPDFDTRLYLAAYPELADGSVNALLHYLERAASTGPASNTATRRAADPHGGGAIGPRAISFSIILLDGPPRASDRTLESLRGQNDAIVEVIAARTDPRMPAIRAVQASPGGSFLGAALDAAVNDYVVLLDPGDIVLDGALTALADHLAGADSDIVYSDEHQGAAPVLKPGWSPELLDAYNYFGRLTAIRRGIALAACPDPSAGAASEWSLNLGASAGAGRIDRLPVILCRRTEPAACDRVRALTHRADYEGVLQGLWADRTKDPRIEARSDGTFHVAWPLPVRPRVSVVIPQAGDADGLRRCLDGLLHRTDYPDIDIVVVGHRSTTAETEVFCARLGERPIRFVPLDGSLTRARAYNLGASVARGELLLFLDPDLTIVEGGWLDALVGPSIGDGVGVVGPKLLAPDGRIREAGIGLGLRDFYARVFEGAAADDWGVFGSPDVQRNVAAVSGACQLVARSVFERIGGYDERYRTGCAAIAFCLDAARAGLRTVYAAGAVLTQAHVTPDSTDASTDRVLLAERLRALGIEDDSFLHPALDARSAEPRLREHWPEYGTIALRRTIEHLAHPLDASQPLDLFDDGAVAAAAGLPWNAVTWRSEPGRRAHRSASPAGLLIDLLRRRPDLRTRFPRALSEGRAGRFAEWAGTEGIGILRLSEAQAAGIAAAFATDPGARARQYLTYDTAFRSGQPLFLLPNGRRATCRRLFEAVAVGILALEEVWWFLLACAEAPLDELCATWAITPAWQEAVPDGGSVFGIVALVRWVSETYGIASDWLFAPYAPSGATDAQQVRSGFAAHPAWRDAFPDALTDESRTRELLRYLSARRSELPFVAREWARTRDVPALASELRTGGVNILGHFSYPSGLRISAESMVEGLRMAGVPLSLRDVPIRFATDEPIAPRLTGSEVFDTTIIHVQPQPLFNEAYARSGLRPRDERTYRIGYWYWEFDQLPPDWNRAALDCDEFWTATEFVAEGLRRAFRQPVRVLPPGVELPRFDPLPRAHFDLPEHDYLFLFAFHMTSVMERKNPLGLIEAFRQAFRPDNRAKLVIKTAFGREHPEAFAQLQQAAGEAGVILIDATLTWHETLGLMAACDAYVSLHRSEGLGLSMAEAMLLGKPVIATRYSGNLDFMDDGNSLLVDFRLVTLDRDLPPYQRGLRWAEPSLDHAAAQMRRLYADRAFGEELGSAARADLATRMSCRASGRRMAERLAEIAAMP</sequence>
<dbReference type="InterPro" id="IPR001173">
    <property type="entry name" value="Glyco_trans_2-like"/>
</dbReference>
<accession>A0A512IMQ7</accession>
<dbReference type="InterPro" id="IPR029044">
    <property type="entry name" value="Nucleotide-diphossugar_trans"/>
</dbReference>
<dbReference type="Proteomes" id="UP000321258">
    <property type="component" value="Unassembled WGS sequence"/>
</dbReference>